<dbReference type="Proteomes" id="UP000887226">
    <property type="component" value="Unassembled WGS sequence"/>
</dbReference>
<evidence type="ECO:0000313" key="2">
    <source>
        <dbReference type="EMBL" id="KAG9246711.1"/>
    </source>
</evidence>
<sequence>MHCYALLCSFDVLYRVQASGVGLVLFYQVTRQRSSEMLKPYMCGMLSYSACPTSTVVKSPWGLSFRVSWQYYSLSLTQWLLKIVLCKHPPRLRQRHICRWPLNHYPKLEGDDRRDINALNKSQSVASHPITPHSQLPQNQRCTGADSATIPTTSSHSPHPFLVCCVDAAKSDI</sequence>
<organism evidence="2 3">
    <name type="scientific">Calycina marina</name>
    <dbReference type="NCBI Taxonomy" id="1763456"/>
    <lineage>
        <taxon>Eukaryota</taxon>
        <taxon>Fungi</taxon>
        <taxon>Dikarya</taxon>
        <taxon>Ascomycota</taxon>
        <taxon>Pezizomycotina</taxon>
        <taxon>Leotiomycetes</taxon>
        <taxon>Helotiales</taxon>
        <taxon>Pezizellaceae</taxon>
        <taxon>Calycina</taxon>
    </lineage>
</organism>
<proteinExistence type="predicted"/>
<keyword evidence="3" id="KW-1185">Reference proteome</keyword>
<comment type="caution">
    <text evidence="2">The sequence shown here is derived from an EMBL/GenBank/DDBJ whole genome shotgun (WGS) entry which is preliminary data.</text>
</comment>
<feature type="region of interest" description="Disordered" evidence="1">
    <location>
        <begin position="124"/>
        <end position="155"/>
    </location>
</feature>
<dbReference type="AlphaFoldDB" id="A0A9P7Z7J3"/>
<evidence type="ECO:0000256" key="1">
    <source>
        <dbReference type="SAM" id="MobiDB-lite"/>
    </source>
</evidence>
<gene>
    <name evidence="2" type="ORF">BJ878DRAFT_263346</name>
</gene>
<dbReference type="EMBL" id="MU253795">
    <property type="protein sequence ID" value="KAG9246711.1"/>
    <property type="molecule type" value="Genomic_DNA"/>
</dbReference>
<name>A0A9P7Z7J3_9HELO</name>
<accession>A0A9P7Z7J3</accession>
<feature type="compositionally biased region" description="Polar residues" evidence="1">
    <location>
        <begin position="124"/>
        <end position="142"/>
    </location>
</feature>
<evidence type="ECO:0000313" key="3">
    <source>
        <dbReference type="Proteomes" id="UP000887226"/>
    </source>
</evidence>
<protein>
    <submittedName>
        <fullName evidence="2">Uncharacterized protein</fullName>
    </submittedName>
</protein>
<reference evidence="2" key="1">
    <citation type="journal article" date="2021" name="IMA Fungus">
        <title>Genomic characterization of three marine fungi, including Emericellopsis atlantica sp. nov. with signatures of a generalist lifestyle and marine biomass degradation.</title>
        <authorList>
            <person name="Hagestad O.C."/>
            <person name="Hou L."/>
            <person name="Andersen J.H."/>
            <person name="Hansen E.H."/>
            <person name="Altermark B."/>
            <person name="Li C."/>
            <person name="Kuhnert E."/>
            <person name="Cox R.J."/>
            <person name="Crous P.W."/>
            <person name="Spatafora J.W."/>
            <person name="Lail K."/>
            <person name="Amirebrahimi M."/>
            <person name="Lipzen A."/>
            <person name="Pangilinan J."/>
            <person name="Andreopoulos W."/>
            <person name="Hayes R.D."/>
            <person name="Ng V."/>
            <person name="Grigoriev I.V."/>
            <person name="Jackson S.A."/>
            <person name="Sutton T.D.S."/>
            <person name="Dobson A.D.W."/>
            <person name="Rama T."/>
        </authorList>
    </citation>
    <scope>NUCLEOTIDE SEQUENCE</scope>
    <source>
        <strain evidence="2">TRa3180A</strain>
    </source>
</reference>